<keyword evidence="5" id="KW-0472">Membrane</keyword>
<comment type="subcellular location">
    <subcellularLocation>
        <location evidence="1">Membrane</location>
    </subcellularLocation>
</comment>
<sequence length="74" mass="7693">MAGRLSVRVVSPDRIVFEGEAASLVAPAWDGKVGILPRHAPMLTLVGSGELSIDRPGGGSDSFHVNGGVLKVER</sequence>
<name>A0A382N644_9ZZZZ</name>
<dbReference type="AlphaFoldDB" id="A0A382N644"/>
<dbReference type="CDD" id="cd12152">
    <property type="entry name" value="F1-ATPase_delta"/>
    <property type="match status" value="1"/>
</dbReference>
<proteinExistence type="inferred from homology"/>
<dbReference type="InterPro" id="IPR001469">
    <property type="entry name" value="ATP_synth_F1_dsu/esu"/>
</dbReference>
<dbReference type="Pfam" id="PF02823">
    <property type="entry name" value="ATP-synt_DE_N"/>
    <property type="match status" value="1"/>
</dbReference>
<comment type="similarity">
    <text evidence="2">Belongs to the ATPase epsilon chain family.</text>
</comment>
<evidence type="ECO:0000256" key="1">
    <source>
        <dbReference type="ARBA" id="ARBA00004370"/>
    </source>
</evidence>
<accession>A0A382N644</accession>
<reference evidence="7" key="1">
    <citation type="submission" date="2018-05" db="EMBL/GenBank/DDBJ databases">
        <authorList>
            <person name="Lanie J.A."/>
            <person name="Ng W.-L."/>
            <person name="Kazmierczak K.M."/>
            <person name="Andrzejewski T.M."/>
            <person name="Davidsen T.M."/>
            <person name="Wayne K.J."/>
            <person name="Tettelin H."/>
            <person name="Glass J.I."/>
            <person name="Rusch D."/>
            <person name="Podicherti R."/>
            <person name="Tsui H.-C.T."/>
            <person name="Winkler M.E."/>
        </authorList>
    </citation>
    <scope>NUCLEOTIDE SEQUENCE</scope>
</reference>
<evidence type="ECO:0000256" key="2">
    <source>
        <dbReference type="ARBA" id="ARBA00005712"/>
    </source>
</evidence>
<organism evidence="7">
    <name type="scientific">marine metagenome</name>
    <dbReference type="NCBI Taxonomy" id="408172"/>
    <lineage>
        <taxon>unclassified sequences</taxon>
        <taxon>metagenomes</taxon>
        <taxon>ecological metagenomes</taxon>
    </lineage>
</organism>
<feature type="non-terminal residue" evidence="7">
    <location>
        <position position="74"/>
    </location>
</feature>
<evidence type="ECO:0000259" key="6">
    <source>
        <dbReference type="Pfam" id="PF02823"/>
    </source>
</evidence>
<protein>
    <recommendedName>
        <fullName evidence="6">ATP synthase F1 complex delta/epsilon subunit N-terminal domain-containing protein</fullName>
    </recommendedName>
</protein>
<dbReference type="InterPro" id="IPR020546">
    <property type="entry name" value="ATP_synth_F1_dsu/esu_N"/>
</dbReference>
<evidence type="ECO:0000256" key="4">
    <source>
        <dbReference type="ARBA" id="ARBA00023065"/>
    </source>
</evidence>
<dbReference type="GO" id="GO:0046933">
    <property type="term" value="F:proton-transporting ATP synthase activity, rotational mechanism"/>
    <property type="evidence" value="ECO:0007669"/>
    <property type="project" value="InterPro"/>
</dbReference>
<dbReference type="EMBL" id="UINC01098026">
    <property type="protein sequence ID" value="SVC56220.1"/>
    <property type="molecule type" value="Genomic_DNA"/>
</dbReference>
<evidence type="ECO:0000313" key="7">
    <source>
        <dbReference type="EMBL" id="SVC56220.1"/>
    </source>
</evidence>
<dbReference type="GO" id="GO:0045259">
    <property type="term" value="C:proton-transporting ATP synthase complex"/>
    <property type="evidence" value="ECO:0007669"/>
    <property type="project" value="InterPro"/>
</dbReference>
<dbReference type="Gene3D" id="2.60.15.10">
    <property type="entry name" value="F0F1 ATP synthase delta/epsilon subunit, N-terminal"/>
    <property type="match status" value="1"/>
</dbReference>
<evidence type="ECO:0000256" key="3">
    <source>
        <dbReference type="ARBA" id="ARBA00022448"/>
    </source>
</evidence>
<feature type="domain" description="ATP synthase F1 complex delta/epsilon subunit N-terminal" evidence="6">
    <location>
        <begin position="5"/>
        <end position="73"/>
    </location>
</feature>
<gene>
    <name evidence="7" type="ORF">METZ01_LOCUS309074</name>
</gene>
<dbReference type="InterPro" id="IPR036771">
    <property type="entry name" value="ATPsynth_dsu/esu_N"/>
</dbReference>
<keyword evidence="4" id="KW-0406">Ion transport</keyword>
<evidence type="ECO:0000256" key="5">
    <source>
        <dbReference type="ARBA" id="ARBA00023136"/>
    </source>
</evidence>
<keyword evidence="3" id="KW-0813">Transport</keyword>
<dbReference type="SUPFAM" id="SSF51344">
    <property type="entry name" value="Epsilon subunit of F1F0-ATP synthase N-terminal domain"/>
    <property type="match status" value="1"/>
</dbReference>